<comment type="caution">
    <text evidence="8">The sequence shown here is derived from an EMBL/GenBank/DDBJ whole genome shotgun (WGS) entry which is preliminary data.</text>
</comment>
<evidence type="ECO:0000313" key="9">
    <source>
        <dbReference type="Proteomes" id="UP000316759"/>
    </source>
</evidence>
<comment type="similarity">
    <text evidence="6">Belongs to the PIERCE1 family.</text>
</comment>
<feature type="region of interest" description="Disordered" evidence="7">
    <location>
        <begin position="1"/>
        <end position="24"/>
    </location>
</feature>
<dbReference type="AlphaFoldDB" id="A0A504YHG0"/>
<protein>
    <submittedName>
        <fullName evidence="8">Uncharacterized protein</fullName>
    </submittedName>
</protein>
<keyword evidence="3" id="KW-0963">Cytoplasm</keyword>
<dbReference type="PANTHER" id="PTHR20899:SF1">
    <property type="entry name" value="PIERCER OF MICROTUBULE WALL 1 PROTEIN"/>
    <property type="match status" value="1"/>
</dbReference>
<dbReference type="GO" id="GO:0035082">
    <property type="term" value="P:axoneme assembly"/>
    <property type="evidence" value="ECO:0007669"/>
    <property type="project" value="InterPro"/>
</dbReference>
<evidence type="ECO:0000256" key="3">
    <source>
        <dbReference type="ARBA" id="ARBA00022490"/>
    </source>
</evidence>
<keyword evidence="5" id="KW-0966">Cell projection</keyword>
<proteinExistence type="inferred from homology"/>
<comment type="subcellular location">
    <subcellularLocation>
        <location evidence="1">Cell projection</location>
        <location evidence="1">Cilium</location>
    </subcellularLocation>
    <subcellularLocation>
        <location evidence="2">Cytoplasm</location>
        <location evidence="2">Cytoskeleton</location>
    </subcellularLocation>
</comment>
<evidence type="ECO:0000256" key="1">
    <source>
        <dbReference type="ARBA" id="ARBA00004138"/>
    </source>
</evidence>
<gene>
    <name evidence="8" type="ORF">FGIG_02844</name>
</gene>
<sequence>MNKMNAEETDSDIHGTKNAKNKQVEFRFRTTSSEYGKYSPNVHTMPCYFYPINGQFTQHLGRCGMYRNHSLNTSSR</sequence>
<evidence type="ECO:0000256" key="7">
    <source>
        <dbReference type="SAM" id="MobiDB-lite"/>
    </source>
</evidence>
<dbReference type="Proteomes" id="UP000316759">
    <property type="component" value="Unassembled WGS sequence"/>
</dbReference>
<evidence type="ECO:0000256" key="5">
    <source>
        <dbReference type="ARBA" id="ARBA00023273"/>
    </source>
</evidence>
<evidence type="ECO:0000256" key="6">
    <source>
        <dbReference type="ARBA" id="ARBA00038014"/>
    </source>
</evidence>
<dbReference type="Pfam" id="PF14892">
    <property type="entry name" value="PIRC1_2"/>
    <property type="match status" value="1"/>
</dbReference>
<dbReference type="EMBL" id="SUNJ01010128">
    <property type="protein sequence ID" value="TPP59886.1"/>
    <property type="molecule type" value="Genomic_DNA"/>
</dbReference>
<name>A0A504YHG0_FASGI</name>
<keyword evidence="9" id="KW-1185">Reference proteome</keyword>
<dbReference type="STRING" id="46835.A0A504YHG0"/>
<evidence type="ECO:0000256" key="4">
    <source>
        <dbReference type="ARBA" id="ARBA00023212"/>
    </source>
</evidence>
<keyword evidence="4" id="KW-0206">Cytoskeleton</keyword>
<evidence type="ECO:0000256" key="2">
    <source>
        <dbReference type="ARBA" id="ARBA00004245"/>
    </source>
</evidence>
<dbReference type="OrthoDB" id="546383at2759"/>
<evidence type="ECO:0000313" key="8">
    <source>
        <dbReference type="EMBL" id="TPP59886.1"/>
    </source>
</evidence>
<dbReference type="InterPro" id="IPR026507">
    <property type="entry name" value="PIRC1/2"/>
</dbReference>
<accession>A0A504YHG0</accession>
<organism evidence="8 9">
    <name type="scientific">Fasciola gigantica</name>
    <name type="common">Giant liver fluke</name>
    <dbReference type="NCBI Taxonomy" id="46835"/>
    <lineage>
        <taxon>Eukaryota</taxon>
        <taxon>Metazoa</taxon>
        <taxon>Spiralia</taxon>
        <taxon>Lophotrochozoa</taxon>
        <taxon>Platyhelminthes</taxon>
        <taxon>Trematoda</taxon>
        <taxon>Digenea</taxon>
        <taxon>Plagiorchiida</taxon>
        <taxon>Echinostomata</taxon>
        <taxon>Echinostomatoidea</taxon>
        <taxon>Fasciolidae</taxon>
        <taxon>Fasciola</taxon>
    </lineage>
</organism>
<reference evidence="8 9" key="1">
    <citation type="submission" date="2019-04" db="EMBL/GenBank/DDBJ databases">
        <title>Annotation for the trematode Fasciola gigantica.</title>
        <authorList>
            <person name="Choi Y.-J."/>
        </authorList>
    </citation>
    <scope>NUCLEOTIDE SEQUENCE [LARGE SCALE GENOMIC DNA]</scope>
    <source>
        <strain evidence="8">Uganda_cow_1</strain>
    </source>
</reference>
<dbReference type="PANTHER" id="PTHR20899">
    <property type="entry name" value="PIERCE HOMOLOG"/>
    <property type="match status" value="1"/>
</dbReference>
<dbReference type="GO" id="GO:0005879">
    <property type="term" value="C:axonemal microtubule"/>
    <property type="evidence" value="ECO:0007669"/>
    <property type="project" value="InterPro"/>
</dbReference>